<proteinExistence type="predicted"/>
<sequence length="95" mass="11465">MTETKETVLKMRLEQIMDDIVEYCHQLNSNYHLKVQYVVVSTKKDISEDYFDSLVVRVMFALAKAKEKVMTNIWFYDDQLYKQEIIDNYIESHME</sequence>
<dbReference type="EMBL" id="CP101620">
    <property type="protein sequence ID" value="UTY39831.1"/>
    <property type="molecule type" value="Genomic_DNA"/>
</dbReference>
<evidence type="ECO:0000313" key="2">
    <source>
        <dbReference type="Proteomes" id="UP001060112"/>
    </source>
</evidence>
<organism evidence="1 2">
    <name type="scientific">Allocoprobacillus halotolerans</name>
    <dbReference type="NCBI Taxonomy" id="2944914"/>
    <lineage>
        <taxon>Bacteria</taxon>
        <taxon>Bacillati</taxon>
        <taxon>Bacillota</taxon>
        <taxon>Erysipelotrichia</taxon>
        <taxon>Erysipelotrichales</taxon>
        <taxon>Erysipelotrichaceae</taxon>
        <taxon>Allocoprobacillus</taxon>
    </lineage>
</organism>
<gene>
    <name evidence="1" type="ORF">NMU03_03200</name>
</gene>
<keyword evidence="2" id="KW-1185">Reference proteome</keyword>
<protein>
    <submittedName>
        <fullName evidence="1">Uncharacterized protein</fullName>
    </submittedName>
</protein>
<reference evidence="1" key="1">
    <citation type="submission" date="2022-07" db="EMBL/GenBank/DDBJ databases">
        <title>Faecal culturing of patients with breast cancer.</title>
        <authorList>
            <person name="Teng N.M.Y."/>
            <person name="Kiu R."/>
            <person name="Evans R."/>
            <person name="Baker D.J."/>
            <person name="Zenner C."/>
            <person name="Robinson S.D."/>
            <person name="Hall L.J."/>
        </authorList>
    </citation>
    <scope>NUCLEOTIDE SEQUENCE</scope>
    <source>
        <strain evidence="1">LH1062</strain>
    </source>
</reference>
<evidence type="ECO:0000313" key="1">
    <source>
        <dbReference type="EMBL" id="UTY39831.1"/>
    </source>
</evidence>
<dbReference type="Proteomes" id="UP001060112">
    <property type="component" value="Chromosome"/>
</dbReference>
<dbReference type="RefSeq" id="WP_290141250.1">
    <property type="nucleotide sequence ID" value="NZ_CP101620.1"/>
</dbReference>
<accession>A0ABY5I3C5</accession>
<name>A0ABY5I3C5_9FIRM</name>